<dbReference type="Proteomes" id="UP001241377">
    <property type="component" value="Unassembled WGS sequence"/>
</dbReference>
<protein>
    <submittedName>
        <fullName evidence="1">Regulator of rDNA transcription protein 14</fullName>
    </submittedName>
</protein>
<dbReference type="EMBL" id="JASBWR010000141">
    <property type="protein sequence ID" value="KAJ9091972.1"/>
    <property type="molecule type" value="Genomic_DNA"/>
</dbReference>
<evidence type="ECO:0000313" key="2">
    <source>
        <dbReference type="Proteomes" id="UP001241377"/>
    </source>
</evidence>
<keyword evidence="2" id="KW-1185">Reference proteome</keyword>
<gene>
    <name evidence="1" type="primary">RRT14</name>
    <name evidence="1" type="ORF">QFC19_008902</name>
</gene>
<reference evidence="1" key="1">
    <citation type="submission" date="2023-04" db="EMBL/GenBank/DDBJ databases">
        <title>Draft Genome sequencing of Naganishia species isolated from polar environments using Oxford Nanopore Technology.</title>
        <authorList>
            <person name="Leo P."/>
            <person name="Venkateswaran K."/>
        </authorList>
    </citation>
    <scope>NUCLEOTIDE SEQUENCE</scope>
    <source>
        <strain evidence="1">MNA-CCFEE 5261</strain>
    </source>
</reference>
<organism evidence="1 2">
    <name type="scientific">Naganishia cerealis</name>
    <dbReference type="NCBI Taxonomy" id="610337"/>
    <lineage>
        <taxon>Eukaryota</taxon>
        <taxon>Fungi</taxon>
        <taxon>Dikarya</taxon>
        <taxon>Basidiomycota</taxon>
        <taxon>Agaricomycotina</taxon>
        <taxon>Tremellomycetes</taxon>
        <taxon>Filobasidiales</taxon>
        <taxon>Filobasidiaceae</taxon>
        <taxon>Naganishia</taxon>
    </lineage>
</organism>
<proteinExistence type="predicted"/>
<comment type="caution">
    <text evidence="1">The sequence shown here is derived from an EMBL/GenBank/DDBJ whole genome shotgun (WGS) entry which is preliminary data.</text>
</comment>
<sequence>MSFSSQSSKSLAESTLQKFLLGIVPVEAVQAGKARSQSKAQSVNNQLKTRALSADEVRRLQKKAKLKQQRKLKKQQEEAKKVNKLAKHQIIKSHKENNELTVEEEKYLNKIVKRNANSLSRLSEIEDYELKSELESLQEEILAAQRKSNKKTKQKLKKDFNEKLKRGKISYPGLTPGLAPVGLDDDDEDSD</sequence>
<name>A0ACC2UYC6_9TREE</name>
<evidence type="ECO:0000313" key="1">
    <source>
        <dbReference type="EMBL" id="KAJ9091972.1"/>
    </source>
</evidence>
<accession>A0ACC2UYC6</accession>